<dbReference type="InterPro" id="IPR004843">
    <property type="entry name" value="Calcineurin-like_PHP"/>
</dbReference>
<dbReference type="GO" id="GO:0004519">
    <property type="term" value="F:endonuclease activity"/>
    <property type="evidence" value="ECO:0007669"/>
    <property type="project" value="UniProtKB-KW"/>
</dbReference>
<gene>
    <name evidence="2" type="ORF">UFOVP49_188</name>
</gene>
<keyword evidence="2" id="KW-0378">Hydrolase</keyword>
<accession>A0A6J5KVU7</accession>
<dbReference type="InterPro" id="IPR029052">
    <property type="entry name" value="Metallo-depent_PP-like"/>
</dbReference>
<reference evidence="2" key="1">
    <citation type="submission" date="2020-04" db="EMBL/GenBank/DDBJ databases">
        <authorList>
            <person name="Chiriac C."/>
            <person name="Salcher M."/>
            <person name="Ghai R."/>
            <person name="Kavagutti S V."/>
        </authorList>
    </citation>
    <scope>NUCLEOTIDE SEQUENCE</scope>
</reference>
<feature type="domain" description="Calcineurin-like phosphoesterase" evidence="1">
    <location>
        <begin position="1"/>
        <end position="191"/>
    </location>
</feature>
<sequence>MKIAILGDTHHGMRGDSLSFHEYSRKFYAETFFPYLVKNNITTVFQMGDLFDRRKYINFNTLKLSREYFFDEFSRLNIEFHTLLGNHDVFFRNTLNVNSTQLLLGDYDNIHTYKDPITLNFDGLEIDVIPWICDDNENEILQFIKNSKSTVCFGHFELAGFEMDKGNVCFDGMDRNILSRYDLTISGHFHHMSSDGSITYVGTPGEMTWADYNERRGFHIFDTETRELDFIQNPNRIFHKIIYDDQAETFESVSKKNFDDYKNTIVKVIVSNKTNPIIYDMFIDNLYKAGPLDISIVEDFTDYSTISDDDIIDQSDDTVTILDKCIDNLDMDIDKPKLKNILREIYMTAQNFEAGL</sequence>
<organism evidence="2">
    <name type="scientific">uncultured Caudovirales phage</name>
    <dbReference type="NCBI Taxonomy" id="2100421"/>
    <lineage>
        <taxon>Viruses</taxon>
        <taxon>Duplodnaviria</taxon>
        <taxon>Heunggongvirae</taxon>
        <taxon>Uroviricota</taxon>
        <taxon>Caudoviricetes</taxon>
        <taxon>Peduoviridae</taxon>
        <taxon>Maltschvirus</taxon>
        <taxon>Maltschvirus maltsch</taxon>
    </lineage>
</organism>
<dbReference type="SUPFAM" id="SSF56300">
    <property type="entry name" value="Metallo-dependent phosphatases"/>
    <property type="match status" value="1"/>
</dbReference>
<keyword evidence="2" id="KW-0540">Nuclease</keyword>
<dbReference type="GO" id="GO:0016787">
    <property type="term" value="F:hydrolase activity"/>
    <property type="evidence" value="ECO:0007669"/>
    <property type="project" value="InterPro"/>
</dbReference>
<dbReference type="InterPro" id="IPR050535">
    <property type="entry name" value="DNA_Repair-Maintenance_Comp"/>
</dbReference>
<dbReference type="PANTHER" id="PTHR30337">
    <property type="entry name" value="COMPONENT OF ATP-DEPENDENT DSDNA EXONUCLEASE"/>
    <property type="match status" value="1"/>
</dbReference>
<evidence type="ECO:0000313" key="2">
    <source>
        <dbReference type="EMBL" id="CAB4124350.1"/>
    </source>
</evidence>
<dbReference type="Gene3D" id="3.60.21.10">
    <property type="match status" value="1"/>
</dbReference>
<name>A0A6J5KVU7_9CAUD</name>
<keyword evidence="2" id="KW-0255">Endonuclease</keyword>
<evidence type="ECO:0000259" key="1">
    <source>
        <dbReference type="Pfam" id="PF00149"/>
    </source>
</evidence>
<proteinExistence type="predicted"/>
<dbReference type="Pfam" id="PF00149">
    <property type="entry name" value="Metallophos"/>
    <property type="match status" value="1"/>
</dbReference>
<dbReference type="EMBL" id="LR796178">
    <property type="protein sequence ID" value="CAB4124350.1"/>
    <property type="molecule type" value="Genomic_DNA"/>
</dbReference>
<protein>
    <submittedName>
        <fullName evidence="2">Endonuclease subunit</fullName>
    </submittedName>
</protein>